<evidence type="ECO:0000313" key="1">
    <source>
        <dbReference type="EMBL" id="TWV66369.1"/>
    </source>
</evidence>
<accession>A0A5C6KUU4</accession>
<reference evidence="1 2" key="1">
    <citation type="submission" date="2019-08" db="EMBL/GenBank/DDBJ databases">
        <title>Genome sequencing of Bacteroides fragilis Sample_iSURF_9.</title>
        <authorList>
            <person name="Chandler J.E."/>
            <person name="Ruoff K.L."/>
            <person name="Price C.E."/>
            <person name="Valls R.A."/>
            <person name="O'Toole G.A."/>
        </authorList>
    </citation>
    <scope>NUCLEOTIDE SEQUENCE [LARGE SCALE GENOMIC DNA]</scope>
    <source>
        <strain evidence="1 2">CFPLTA004_1B</strain>
    </source>
</reference>
<name>A0A5C6KUU4_BACFG</name>
<organism evidence="1 2">
    <name type="scientific">Bacteroides fragilis</name>
    <dbReference type="NCBI Taxonomy" id="817"/>
    <lineage>
        <taxon>Bacteria</taxon>
        <taxon>Pseudomonadati</taxon>
        <taxon>Bacteroidota</taxon>
        <taxon>Bacteroidia</taxon>
        <taxon>Bacteroidales</taxon>
        <taxon>Bacteroidaceae</taxon>
        <taxon>Bacteroides</taxon>
    </lineage>
</organism>
<dbReference type="Proteomes" id="UP000318041">
    <property type="component" value="Unassembled WGS sequence"/>
</dbReference>
<proteinExistence type="predicted"/>
<dbReference type="AlphaFoldDB" id="A0A5C6KUU4"/>
<protein>
    <submittedName>
        <fullName evidence="1">Uncharacterized protein</fullName>
    </submittedName>
</protein>
<sequence length="83" mass="10027">MYFEIPQNQFFVPWKQEESKKRRNTLFQEVRESENTVKCYHKDKIPRVFTLRKKPGNLINIRNNTFKKSPPNSVLEEKAVLFP</sequence>
<gene>
    <name evidence="1" type="ORF">FSA08_25610</name>
</gene>
<dbReference type="EMBL" id="VOHY01000040">
    <property type="protein sequence ID" value="TWV66369.1"/>
    <property type="molecule type" value="Genomic_DNA"/>
</dbReference>
<comment type="caution">
    <text evidence="1">The sequence shown here is derived from an EMBL/GenBank/DDBJ whole genome shotgun (WGS) entry which is preliminary data.</text>
</comment>
<evidence type="ECO:0000313" key="2">
    <source>
        <dbReference type="Proteomes" id="UP000318041"/>
    </source>
</evidence>